<dbReference type="CDD" id="cd00077">
    <property type="entry name" value="HDc"/>
    <property type="match status" value="1"/>
</dbReference>
<dbReference type="GO" id="GO:0016787">
    <property type="term" value="F:hydrolase activity"/>
    <property type="evidence" value="ECO:0007669"/>
    <property type="project" value="UniProtKB-KW"/>
</dbReference>
<dbReference type="PROSITE" id="PS51831">
    <property type="entry name" value="HD"/>
    <property type="match status" value="1"/>
</dbReference>
<dbReference type="AlphaFoldDB" id="A0A5S9IRB6"/>
<dbReference type="InterPro" id="IPR003607">
    <property type="entry name" value="HD/PDEase_dom"/>
</dbReference>
<sequence length="208" mass="23485">MTNWESVFQQYLQRNATQDKAHDLAHIQRVVGNAKTLANEEKANFDVVIPAAWLHDCVIVPKNSPERAKASSIAAKQAIEFLEEINYPREHLPAIEHAIAAHSFSANIETKTLEAKVVQDADRIDALGAVGLARCLITGAQLNLDLYSLDDPFCESRQGNDRLYTIDHFYCKLLKLKEQMKTTAGRKMAEERSLFLQSFLDQLKMEIT</sequence>
<gene>
    <name evidence="2" type="ORF">UABAM_03618</name>
</gene>
<dbReference type="InterPro" id="IPR006674">
    <property type="entry name" value="HD_domain"/>
</dbReference>
<reference evidence="2 3" key="1">
    <citation type="submission" date="2019-08" db="EMBL/GenBank/DDBJ databases">
        <title>Complete genome sequence of Candidatus Uab amorphum.</title>
        <authorList>
            <person name="Shiratori T."/>
            <person name="Suzuki S."/>
            <person name="Kakizawa Y."/>
            <person name="Ishida K."/>
        </authorList>
    </citation>
    <scope>NUCLEOTIDE SEQUENCE [LARGE SCALE GENOMIC DNA]</scope>
    <source>
        <strain evidence="2 3">SRT547</strain>
    </source>
</reference>
<dbReference type="SUPFAM" id="SSF109604">
    <property type="entry name" value="HD-domain/PDEase-like"/>
    <property type="match status" value="1"/>
</dbReference>
<proteinExistence type="predicted"/>
<evidence type="ECO:0000313" key="3">
    <source>
        <dbReference type="Proteomes" id="UP000326354"/>
    </source>
</evidence>
<accession>A0A5S9IRB6</accession>
<dbReference type="PANTHER" id="PTHR33594">
    <property type="entry name" value="SUPERFAMILY HYDROLASE, PUTATIVE (AFU_ORTHOLOGUE AFUA_1G03035)-RELATED"/>
    <property type="match status" value="1"/>
</dbReference>
<dbReference type="SMART" id="SM00471">
    <property type="entry name" value="HDc"/>
    <property type="match status" value="1"/>
</dbReference>
<dbReference type="Pfam" id="PF01966">
    <property type="entry name" value="HD"/>
    <property type="match status" value="1"/>
</dbReference>
<keyword evidence="3" id="KW-1185">Reference proteome</keyword>
<dbReference type="KEGG" id="uam:UABAM_03618"/>
<evidence type="ECO:0000313" key="2">
    <source>
        <dbReference type="EMBL" id="BBM85255.1"/>
    </source>
</evidence>
<dbReference type="Proteomes" id="UP000326354">
    <property type="component" value="Chromosome"/>
</dbReference>
<dbReference type="PANTHER" id="PTHR33594:SF1">
    <property type="entry name" value="HD_PDEASE DOMAIN-CONTAINING PROTEIN"/>
    <property type="match status" value="1"/>
</dbReference>
<keyword evidence="2" id="KW-0378">Hydrolase</keyword>
<dbReference type="EMBL" id="AP019860">
    <property type="protein sequence ID" value="BBM85255.1"/>
    <property type="molecule type" value="Genomic_DNA"/>
</dbReference>
<organism evidence="2 3">
    <name type="scientific">Uabimicrobium amorphum</name>
    <dbReference type="NCBI Taxonomy" id="2596890"/>
    <lineage>
        <taxon>Bacteria</taxon>
        <taxon>Pseudomonadati</taxon>
        <taxon>Planctomycetota</taxon>
        <taxon>Candidatus Uabimicrobiia</taxon>
        <taxon>Candidatus Uabimicrobiales</taxon>
        <taxon>Candidatus Uabimicrobiaceae</taxon>
        <taxon>Candidatus Uabimicrobium</taxon>
    </lineage>
</organism>
<feature type="domain" description="HD" evidence="1">
    <location>
        <begin position="23"/>
        <end position="127"/>
    </location>
</feature>
<dbReference type="RefSeq" id="WP_151969366.1">
    <property type="nucleotide sequence ID" value="NZ_AP019860.1"/>
</dbReference>
<dbReference type="Gene3D" id="1.10.3210.50">
    <property type="match status" value="1"/>
</dbReference>
<dbReference type="OrthoDB" id="9797344at2"/>
<protein>
    <submittedName>
        <fullName evidence="2">Phosphohydrolase</fullName>
    </submittedName>
</protein>
<evidence type="ECO:0000259" key="1">
    <source>
        <dbReference type="PROSITE" id="PS51831"/>
    </source>
</evidence>
<name>A0A5S9IRB6_UABAM</name>